<dbReference type="GO" id="GO:0080008">
    <property type="term" value="C:Cul4-RING E3 ubiquitin ligase complex"/>
    <property type="evidence" value="ECO:0007669"/>
    <property type="project" value="TreeGrafter"/>
</dbReference>
<dbReference type="PANTHER" id="PTHR15574:SF40">
    <property type="entry name" value="WD AND TETRATRICOPEPTIDE REPEATS PROTEIN 1"/>
    <property type="match status" value="1"/>
</dbReference>
<protein>
    <recommendedName>
        <fullName evidence="6">WD and tetratricopeptide repeats protein 1</fullName>
    </recommendedName>
</protein>
<dbReference type="InterPro" id="IPR011990">
    <property type="entry name" value="TPR-like_helical_dom_sf"/>
</dbReference>
<organism evidence="4 5">
    <name type="scientific">Rhynocoris fuscipes</name>
    <dbReference type="NCBI Taxonomy" id="488301"/>
    <lineage>
        <taxon>Eukaryota</taxon>
        <taxon>Metazoa</taxon>
        <taxon>Ecdysozoa</taxon>
        <taxon>Arthropoda</taxon>
        <taxon>Hexapoda</taxon>
        <taxon>Insecta</taxon>
        <taxon>Pterygota</taxon>
        <taxon>Neoptera</taxon>
        <taxon>Paraneoptera</taxon>
        <taxon>Hemiptera</taxon>
        <taxon>Heteroptera</taxon>
        <taxon>Panheteroptera</taxon>
        <taxon>Cimicomorpha</taxon>
        <taxon>Reduviidae</taxon>
        <taxon>Harpactorinae</taxon>
        <taxon>Harpactorini</taxon>
        <taxon>Rhynocoris</taxon>
    </lineage>
</organism>
<keyword evidence="1 3" id="KW-0853">WD repeat</keyword>
<dbReference type="GO" id="GO:0005737">
    <property type="term" value="C:cytoplasm"/>
    <property type="evidence" value="ECO:0007669"/>
    <property type="project" value="TreeGrafter"/>
</dbReference>
<dbReference type="SUPFAM" id="SSF50978">
    <property type="entry name" value="WD40 repeat-like"/>
    <property type="match status" value="1"/>
</dbReference>
<feature type="repeat" description="WD" evidence="3">
    <location>
        <begin position="418"/>
        <end position="447"/>
    </location>
</feature>
<dbReference type="PROSITE" id="PS50082">
    <property type="entry name" value="WD_REPEATS_2"/>
    <property type="match status" value="2"/>
</dbReference>
<dbReference type="EMBL" id="JAPXFL010000015">
    <property type="protein sequence ID" value="KAK9497265.1"/>
    <property type="molecule type" value="Genomic_DNA"/>
</dbReference>
<dbReference type="SUPFAM" id="SSF48452">
    <property type="entry name" value="TPR-like"/>
    <property type="match status" value="1"/>
</dbReference>
<dbReference type="GO" id="GO:0045717">
    <property type="term" value="P:negative regulation of fatty acid biosynthetic process"/>
    <property type="evidence" value="ECO:0007669"/>
    <property type="project" value="TreeGrafter"/>
</dbReference>
<sequence>MPETNSETLVTGAGDCEVRVHNLLSKEIVKICTCHTGRVKRLATSPSILNVFWSAGEDGLVRQYDLRMPHTCDTNDPAILVDLKTHCGEFTEAKCLSVNPMKPELIAVGANDPYIRLYDRRMIKLVKGPCLASPYAISEDNLAPGCVKYFAPGHIAGRLKIPERILREYSSTYVTFGPNGNEILANIGSEQIYLYDINTSNSSLLIHHTNDTREINEPLRSYCFGFPDNILPKNKTKFKLPERINALKLTGNSLFEKANYAKSMRYYNEAIGEFPYSSVFYSNRAAALMKREWPGDTYAALRDCITSLEFGPNNAKAYFRMIRCLFELGWVEESRLGLDTFKQLFPSYAKLVACRALERDIDSKLLENENEHFEDSNDYDFPDISSKEYAWRENAKDYMLRFYGHCNTTTDIKEANFFGSDGNYIVAGSDDGSIFIWDRKSTNNIRILKGDSSIVNCVQPHPTSCLLATSGIETRVRLWSPHEEDDRKDEYVVPEMDDVAEANQRRMQTDPFDIVVMNMSFPGTNEVPVSHHDFVTTYGCHTS</sequence>
<dbReference type="InterPro" id="IPR045151">
    <property type="entry name" value="DCAF8"/>
</dbReference>
<proteinExistence type="predicted"/>
<evidence type="ECO:0008006" key="6">
    <source>
        <dbReference type="Google" id="ProtNLM"/>
    </source>
</evidence>
<feature type="repeat" description="WD" evidence="3">
    <location>
        <begin position="448"/>
        <end position="480"/>
    </location>
</feature>
<evidence type="ECO:0000313" key="4">
    <source>
        <dbReference type="EMBL" id="KAK9497265.1"/>
    </source>
</evidence>
<evidence type="ECO:0000256" key="3">
    <source>
        <dbReference type="PROSITE-ProRule" id="PRU00221"/>
    </source>
</evidence>
<dbReference type="Pfam" id="PF00400">
    <property type="entry name" value="WD40"/>
    <property type="match status" value="2"/>
</dbReference>
<dbReference type="InterPro" id="IPR036322">
    <property type="entry name" value="WD40_repeat_dom_sf"/>
</dbReference>
<reference evidence="4 5" key="1">
    <citation type="submission" date="2022-12" db="EMBL/GenBank/DDBJ databases">
        <title>Chromosome-level genome assembly of true bugs.</title>
        <authorList>
            <person name="Ma L."/>
            <person name="Li H."/>
        </authorList>
    </citation>
    <scope>NUCLEOTIDE SEQUENCE [LARGE SCALE GENOMIC DNA]</scope>
    <source>
        <strain evidence="4">Lab_2022b</strain>
    </source>
</reference>
<keyword evidence="2" id="KW-0677">Repeat</keyword>
<dbReference type="Proteomes" id="UP001461498">
    <property type="component" value="Unassembled WGS sequence"/>
</dbReference>
<keyword evidence="5" id="KW-1185">Reference proteome</keyword>
<comment type="caution">
    <text evidence="4">The sequence shown here is derived from an EMBL/GenBank/DDBJ whole genome shotgun (WGS) entry which is preliminary data.</text>
</comment>
<dbReference type="AlphaFoldDB" id="A0AAW1CLX9"/>
<dbReference type="SMART" id="SM00320">
    <property type="entry name" value="WD40"/>
    <property type="match status" value="5"/>
</dbReference>
<evidence type="ECO:0000256" key="1">
    <source>
        <dbReference type="ARBA" id="ARBA00022574"/>
    </source>
</evidence>
<dbReference type="InterPro" id="IPR015943">
    <property type="entry name" value="WD40/YVTN_repeat-like_dom_sf"/>
</dbReference>
<dbReference type="PANTHER" id="PTHR15574">
    <property type="entry name" value="WD REPEAT DOMAIN-CONTAINING FAMILY"/>
    <property type="match status" value="1"/>
</dbReference>
<dbReference type="Gene3D" id="1.25.40.10">
    <property type="entry name" value="Tetratricopeptide repeat domain"/>
    <property type="match status" value="1"/>
</dbReference>
<gene>
    <name evidence="4" type="ORF">O3M35_004617</name>
</gene>
<accession>A0AAW1CLX9</accession>
<name>A0AAW1CLX9_9HEMI</name>
<dbReference type="Gene3D" id="2.130.10.10">
    <property type="entry name" value="YVTN repeat-like/Quinoprotein amine dehydrogenase"/>
    <property type="match status" value="2"/>
</dbReference>
<evidence type="ECO:0000313" key="5">
    <source>
        <dbReference type="Proteomes" id="UP001461498"/>
    </source>
</evidence>
<dbReference type="InterPro" id="IPR001680">
    <property type="entry name" value="WD40_rpt"/>
</dbReference>
<evidence type="ECO:0000256" key="2">
    <source>
        <dbReference type="ARBA" id="ARBA00022737"/>
    </source>
</evidence>